<protein>
    <submittedName>
        <fullName evidence="2">Uncharacterized protein</fullName>
    </submittedName>
</protein>
<feature type="transmembrane region" description="Helical" evidence="1">
    <location>
        <begin position="140"/>
        <end position="162"/>
    </location>
</feature>
<keyword evidence="1" id="KW-0472">Membrane</keyword>
<dbReference type="STRING" id="315358.SERIO_v1c05360"/>
<reference evidence="3" key="2">
    <citation type="submission" date="2015-06" db="EMBL/GenBank/DDBJ databases">
        <title>Complete genome sequence of Spiroplasma eriocheiris TDA-040725-5 (DSM 21848).</title>
        <authorList>
            <person name="Lo W.-S."/>
            <person name="Kuo C.-H."/>
        </authorList>
    </citation>
    <scope>NUCLEOTIDE SEQUENCE [LARGE SCALE GENOMIC DNA]</scope>
    <source>
        <strain evidence="3">TDA-040725-5</strain>
    </source>
</reference>
<sequence length="458" mass="52166">MGNLFVDGYQGLCPRCCNNVKKVLINLRLNNPNFNLQNLKLINFNDPILKQQSKNFGEPLAIFYCDKTICGLFLIKNHTQHIKNNISQPLNVRHHSINNSKEPHRDPVLKIPSLTVPSKFNKIDFDPNTIVPKKQYKKWVVIWILVIILILAASGGLVWWFFFRPDQVGIRNNPVITLQEYSSFQQEVWGITSDRQNNLYVLTKDSKIWKNNTTNKFNSFLDVDNIGALGINQDNKLFVVKHTTNNNIDEIWNYDLQDLTHETKVSNFTDKVINFVLTKNKNIYLSDLNHKVWTINANNSSLNLVTQFSDAFGINYIVADDDANVYIASGEGSLFKKGVGVQPQPLGTLKGISALNIDTNNHLYVATNSKELYVGDTNANFKPLAKLSENINLIVIDHQNHWYGASAQGNIWMGDLSGTVTKIASLNYPDPQIFLDQNNNIYVYSKNTNKIWHNVVEK</sequence>
<keyword evidence="3" id="KW-1185">Reference proteome</keyword>
<evidence type="ECO:0000313" key="2">
    <source>
        <dbReference type="EMBL" id="AKM54110.1"/>
    </source>
</evidence>
<dbReference type="KEGG" id="seri:SERIO_v1c05360"/>
<organism evidence="2 3">
    <name type="scientific">Spiroplasma eriocheiris</name>
    <dbReference type="NCBI Taxonomy" id="315358"/>
    <lineage>
        <taxon>Bacteria</taxon>
        <taxon>Bacillati</taxon>
        <taxon>Mycoplasmatota</taxon>
        <taxon>Mollicutes</taxon>
        <taxon>Entomoplasmatales</taxon>
        <taxon>Spiroplasmataceae</taxon>
        <taxon>Spiroplasma</taxon>
    </lineage>
</organism>
<dbReference type="SUPFAM" id="SSF63829">
    <property type="entry name" value="Calcium-dependent phosphotriesterase"/>
    <property type="match status" value="1"/>
</dbReference>
<keyword evidence="1" id="KW-1133">Transmembrane helix</keyword>
<dbReference type="RefSeq" id="WP_047791350.1">
    <property type="nucleotide sequence ID" value="NZ_CP011856.1"/>
</dbReference>
<name>A0A0H3XI42_9MOLU</name>
<accession>A0A0H3XI42</accession>
<dbReference type="Proteomes" id="UP000035661">
    <property type="component" value="Chromosome"/>
</dbReference>
<dbReference type="AlphaFoldDB" id="A0A0H3XI42"/>
<proteinExistence type="predicted"/>
<dbReference type="PATRIC" id="fig|743698.3.peg.535"/>
<keyword evidence="1" id="KW-0812">Transmembrane</keyword>
<reference evidence="2 3" key="1">
    <citation type="journal article" date="2015" name="Genome Biol. Evol.">
        <title>Found and Lost: The Fates of Horizontally Acquired Genes in Arthropod-Symbiotic Spiroplasma.</title>
        <authorList>
            <person name="Lo W.S."/>
            <person name="Gasparich G.E."/>
            <person name="Kuo C.H."/>
        </authorList>
    </citation>
    <scope>NUCLEOTIDE SEQUENCE [LARGE SCALE GENOMIC DNA]</scope>
    <source>
        <strain evidence="3">TDA-040725-5</strain>
    </source>
</reference>
<evidence type="ECO:0000256" key="1">
    <source>
        <dbReference type="SAM" id="Phobius"/>
    </source>
</evidence>
<evidence type="ECO:0000313" key="3">
    <source>
        <dbReference type="Proteomes" id="UP000035661"/>
    </source>
</evidence>
<gene>
    <name evidence="2" type="ORF">SERIO_v1c05360</name>
</gene>
<dbReference type="EMBL" id="CP011856">
    <property type="protein sequence ID" value="AKM54110.1"/>
    <property type="molecule type" value="Genomic_DNA"/>
</dbReference>